<dbReference type="EMBL" id="OY731400">
    <property type="protein sequence ID" value="CAJ1937493.1"/>
    <property type="molecule type" value="Genomic_DNA"/>
</dbReference>
<evidence type="ECO:0000313" key="2">
    <source>
        <dbReference type="EMBL" id="CAJ1937493.1"/>
    </source>
</evidence>
<dbReference type="Gramene" id="rna-AYBTSS11_LOCUS8056">
    <property type="protein sequence ID" value="CAJ1937493.1"/>
    <property type="gene ID" value="gene-AYBTSS11_LOCUS8056"/>
</dbReference>
<dbReference type="Proteomes" id="UP001189624">
    <property type="component" value="Chromosome 3"/>
</dbReference>
<evidence type="ECO:0000256" key="1">
    <source>
        <dbReference type="SAM" id="MobiDB-lite"/>
    </source>
</evidence>
<proteinExistence type="predicted"/>
<name>A0AA86V6R2_9FABA</name>
<accession>A0AA86V6R2</accession>
<keyword evidence="3" id="KW-1185">Reference proteome</keyword>
<gene>
    <name evidence="2" type="ORF">AYBTSS11_LOCUS8056</name>
</gene>
<organism evidence="2 3">
    <name type="scientific">Sphenostylis stenocarpa</name>
    <dbReference type="NCBI Taxonomy" id="92480"/>
    <lineage>
        <taxon>Eukaryota</taxon>
        <taxon>Viridiplantae</taxon>
        <taxon>Streptophyta</taxon>
        <taxon>Embryophyta</taxon>
        <taxon>Tracheophyta</taxon>
        <taxon>Spermatophyta</taxon>
        <taxon>Magnoliopsida</taxon>
        <taxon>eudicotyledons</taxon>
        <taxon>Gunneridae</taxon>
        <taxon>Pentapetalae</taxon>
        <taxon>rosids</taxon>
        <taxon>fabids</taxon>
        <taxon>Fabales</taxon>
        <taxon>Fabaceae</taxon>
        <taxon>Papilionoideae</taxon>
        <taxon>50 kb inversion clade</taxon>
        <taxon>NPAAA clade</taxon>
        <taxon>indigoferoid/millettioid clade</taxon>
        <taxon>Phaseoleae</taxon>
        <taxon>Sphenostylis</taxon>
    </lineage>
</organism>
<protein>
    <submittedName>
        <fullName evidence="2">Uncharacterized protein</fullName>
    </submittedName>
</protein>
<sequence>MTCGASIGPIRIGVKFSSPTTPPFLSQLQNHNVPSLSVSPHRLVTGNEPSFSDRLCPLQS</sequence>
<evidence type="ECO:0000313" key="3">
    <source>
        <dbReference type="Proteomes" id="UP001189624"/>
    </source>
</evidence>
<feature type="region of interest" description="Disordered" evidence="1">
    <location>
        <begin position="39"/>
        <end position="60"/>
    </location>
</feature>
<dbReference type="AlphaFoldDB" id="A0AA86V6R2"/>
<reference evidence="2" key="1">
    <citation type="submission" date="2023-10" db="EMBL/GenBank/DDBJ databases">
        <authorList>
            <person name="Domelevo Entfellner J.-B."/>
        </authorList>
    </citation>
    <scope>NUCLEOTIDE SEQUENCE</scope>
</reference>